<feature type="transmembrane region" description="Helical" evidence="6">
    <location>
        <begin position="88"/>
        <end position="109"/>
    </location>
</feature>
<dbReference type="PANTHER" id="PTHR31272:SF4">
    <property type="entry name" value="CYTOCHROME C-TYPE BIOGENESIS PROTEIN HI_1454-RELATED"/>
    <property type="match status" value="1"/>
</dbReference>
<feature type="transmembrane region" description="Helical" evidence="6">
    <location>
        <begin position="130"/>
        <end position="151"/>
    </location>
</feature>
<feature type="transmembrane region" description="Helical" evidence="6">
    <location>
        <begin position="54"/>
        <end position="76"/>
    </location>
</feature>
<dbReference type="GO" id="GO:0016020">
    <property type="term" value="C:membrane"/>
    <property type="evidence" value="ECO:0007669"/>
    <property type="project" value="UniProtKB-SubCell"/>
</dbReference>
<evidence type="ECO:0000313" key="8">
    <source>
        <dbReference type="EMBL" id="KKL87617.1"/>
    </source>
</evidence>
<reference evidence="8" key="1">
    <citation type="journal article" date="2015" name="Nature">
        <title>Complex archaea that bridge the gap between prokaryotes and eukaryotes.</title>
        <authorList>
            <person name="Spang A."/>
            <person name="Saw J.H."/>
            <person name="Jorgensen S.L."/>
            <person name="Zaremba-Niedzwiedzka K."/>
            <person name="Martijn J."/>
            <person name="Lind A.E."/>
            <person name="van Eijk R."/>
            <person name="Schleper C."/>
            <person name="Guy L."/>
            <person name="Ettema T.J."/>
        </authorList>
    </citation>
    <scope>NUCLEOTIDE SEQUENCE</scope>
</reference>
<evidence type="ECO:0000256" key="6">
    <source>
        <dbReference type="SAM" id="Phobius"/>
    </source>
</evidence>
<sequence>MTEVTYPLAFIAGLISFLSPCVLPIVPSYLSLITGMSFEDLTTNGDLASVRVKTLLNSGLFVLGFSTVFVLMGAAFSYAGQMLIEYQVWLRIAGGTLVITLGLFFTGILKLDFLMRERKLAMRIRQAGPVGTFFTGVGFAAGWTPCIGPILGTILMVSSTQGSTAAGTGFLLAYSAGLAVPFLASAMAFNTFLSHSKKLFKYMHYIKAVGGILLIIFGVLMLTDNITYLSTLFPDFWYELLAL</sequence>
<protein>
    <recommendedName>
        <fullName evidence="7">Cytochrome C biogenesis protein transmembrane domain-containing protein</fullName>
    </recommendedName>
</protein>
<gene>
    <name evidence="8" type="ORF">LCGC14_1932930</name>
</gene>
<evidence type="ECO:0000259" key="7">
    <source>
        <dbReference type="Pfam" id="PF02683"/>
    </source>
</evidence>
<comment type="similarity">
    <text evidence="2">Belongs to the DsbD family.</text>
</comment>
<feature type="transmembrane region" description="Helical" evidence="6">
    <location>
        <begin position="205"/>
        <end position="223"/>
    </location>
</feature>
<evidence type="ECO:0000256" key="4">
    <source>
        <dbReference type="ARBA" id="ARBA00022989"/>
    </source>
</evidence>
<dbReference type="GO" id="GO:0017004">
    <property type="term" value="P:cytochrome complex assembly"/>
    <property type="evidence" value="ECO:0007669"/>
    <property type="project" value="InterPro"/>
</dbReference>
<dbReference type="Pfam" id="PF02683">
    <property type="entry name" value="DsbD_TM"/>
    <property type="match status" value="1"/>
</dbReference>
<dbReference type="AlphaFoldDB" id="A0A0F9IK37"/>
<evidence type="ECO:0000256" key="1">
    <source>
        <dbReference type="ARBA" id="ARBA00004141"/>
    </source>
</evidence>
<accession>A0A0F9IK37</accession>
<dbReference type="InterPro" id="IPR003834">
    <property type="entry name" value="Cyt_c_assmbl_TM_dom"/>
</dbReference>
<organism evidence="8">
    <name type="scientific">marine sediment metagenome</name>
    <dbReference type="NCBI Taxonomy" id="412755"/>
    <lineage>
        <taxon>unclassified sequences</taxon>
        <taxon>metagenomes</taxon>
        <taxon>ecological metagenomes</taxon>
    </lineage>
</organism>
<dbReference type="EMBL" id="LAZR01020789">
    <property type="protein sequence ID" value="KKL87617.1"/>
    <property type="molecule type" value="Genomic_DNA"/>
</dbReference>
<dbReference type="PANTHER" id="PTHR31272">
    <property type="entry name" value="CYTOCHROME C-TYPE BIOGENESIS PROTEIN HI_1454-RELATED"/>
    <property type="match status" value="1"/>
</dbReference>
<feature type="transmembrane region" description="Helical" evidence="6">
    <location>
        <begin position="6"/>
        <end position="33"/>
    </location>
</feature>
<name>A0A0F9IK37_9ZZZZ</name>
<evidence type="ECO:0000256" key="3">
    <source>
        <dbReference type="ARBA" id="ARBA00022692"/>
    </source>
</evidence>
<evidence type="ECO:0000256" key="5">
    <source>
        <dbReference type="ARBA" id="ARBA00023136"/>
    </source>
</evidence>
<proteinExistence type="inferred from homology"/>
<keyword evidence="3 6" id="KW-0812">Transmembrane</keyword>
<keyword evidence="5 6" id="KW-0472">Membrane</keyword>
<comment type="caution">
    <text evidence="8">The sequence shown here is derived from an EMBL/GenBank/DDBJ whole genome shotgun (WGS) entry which is preliminary data.</text>
</comment>
<keyword evidence="4 6" id="KW-1133">Transmembrane helix</keyword>
<feature type="transmembrane region" description="Helical" evidence="6">
    <location>
        <begin position="171"/>
        <end position="193"/>
    </location>
</feature>
<evidence type="ECO:0000256" key="2">
    <source>
        <dbReference type="ARBA" id="ARBA00006143"/>
    </source>
</evidence>
<dbReference type="InterPro" id="IPR051790">
    <property type="entry name" value="Cytochrome_c-biogenesis_DsbD"/>
</dbReference>
<comment type="subcellular location">
    <subcellularLocation>
        <location evidence="1">Membrane</location>
        <topology evidence="1">Multi-pass membrane protein</topology>
    </subcellularLocation>
</comment>
<feature type="domain" description="Cytochrome C biogenesis protein transmembrane" evidence="7">
    <location>
        <begin position="7"/>
        <end position="223"/>
    </location>
</feature>